<dbReference type="PANTHER" id="PTHR43298:SF2">
    <property type="entry name" value="FMN_FAD EXPORTER YEEO-RELATED"/>
    <property type="match status" value="1"/>
</dbReference>
<dbReference type="PANTHER" id="PTHR43298">
    <property type="entry name" value="MULTIDRUG RESISTANCE PROTEIN NORM-RELATED"/>
    <property type="match status" value="1"/>
</dbReference>
<feature type="transmembrane region" description="Helical" evidence="10">
    <location>
        <begin position="419"/>
        <end position="437"/>
    </location>
</feature>
<dbReference type="GO" id="GO:0005886">
    <property type="term" value="C:plasma membrane"/>
    <property type="evidence" value="ECO:0007669"/>
    <property type="project" value="UniProtKB-SubCell"/>
</dbReference>
<feature type="transmembrane region" description="Helical" evidence="10">
    <location>
        <begin position="391"/>
        <end position="413"/>
    </location>
</feature>
<keyword evidence="8 10" id="KW-0472">Membrane</keyword>
<evidence type="ECO:0000256" key="10">
    <source>
        <dbReference type="SAM" id="Phobius"/>
    </source>
</evidence>
<dbReference type="InterPro" id="IPR002528">
    <property type="entry name" value="MATE_fam"/>
</dbReference>
<dbReference type="Proteomes" id="UP000251571">
    <property type="component" value="Unassembled WGS sequence"/>
</dbReference>
<reference evidence="11 13" key="2">
    <citation type="submission" date="2018-03" db="EMBL/GenBank/DDBJ databases">
        <title>Genomic Encyclopedia of Archaeal and Bacterial Type Strains, Phase II (KMG-II): from individual species to whole genera.</title>
        <authorList>
            <person name="Goeker M."/>
        </authorList>
    </citation>
    <scope>NUCLEOTIDE SEQUENCE [LARGE SCALE GENOMIC DNA]</scope>
    <source>
        <strain evidence="11 13">DSM 25227</strain>
    </source>
</reference>
<evidence type="ECO:0000256" key="7">
    <source>
        <dbReference type="ARBA" id="ARBA00023065"/>
    </source>
</evidence>
<evidence type="ECO:0000256" key="2">
    <source>
        <dbReference type="ARBA" id="ARBA00022448"/>
    </source>
</evidence>
<feature type="transmembrane region" description="Helical" evidence="10">
    <location>
        <begin position="189"/>
        <end position="211"/>
    </location>
</feature>
<feature type="transmembrane region" description="Helical" evidence="10">
    <location>
        <begin position="89"/>
        <end position="107"/>
    </location>
</feature>
<dbReference type="GO" id="GO:0042910">
    <property type="term" value="F:xenobiotic transmembrane transporter activity"/>
    <property type="evidence" value="ECO:0007669"/>
    <property type="project" value="InterPro"/>
</dbReference>
<protein>
    <recommendedName>
        <fullName evidence="9">Multidrug-efflux transporter</fullName>
    </recommendedName>
</protein>
<gene>
    <name evidence="11" type="ORF">BCF38_105315</name>
    <name evidence="12" type="ORF">SAMN05421539_105315</name>
</gene>
<comment type="subcellular location">
    <subcellularLocation>
        <location evidence="1">Cell inner membrane</location>
        <topology evidence="1">Multi-pass membrane protein</topology>
    </subcellularLocation>
</comment>
<feature type="transmembrane region" description="Helical" evidence="10">
    <location>
        <begin position="42"/>
        <end position="68"/>
    </location>
</feature>
<evidence type="ECO:0000256" key="5">
    <source>
        <dbReference type="ARBA" id="ARBA00022692"/>
    </source>
</evidence>
<reference evidence="12 14" key="1">
    <citation type="submission" date="2016-10" db="EMBL/GenBank/DDBJ databases">
        <authorList>
            <person name="Cai Z."/>
        </authorList>
    </citation>
    <scope>NUCLEOTIDE SEQUENCE [LARGE SCALE GENOMIC DNA]</scope>
    <source>
        <strain evidence="12 14">DSM 25227</strain>
    </source>
</reference>
<keyword evidence="3" id="KW-0050">Antiport</keyword>
<evidence type="ECO:0000256" key="8">
    <source>
        <dbReference type="ARBA" id="ARBA00023136"/>
    </source>
</evidence>
<dbReference type="Proteomes" id="UP000245839">
    <property type="component" value="Unassembled WGS sequence"/>
</dbReference>
<dbReference type="PIRSF" id="PIRSF006603">
    <property type="entry name" value="DinF"/>
    <property type="match status" value="1"/>
</dbReference>
<dbReference type="EMBL" id="QGDJ01000005">
    <property type="protein sequence ID" value="PWJ18326.1"/>
    <property type="molecule type" value="Genomic_DNA"/>
</dbReference>
<evidence type="ECO:0000256" key="1">
    <source>
        <dbReference type="ARBA" id="ARBA00004429"/>
    </source>
</evidence>
<dbReference type="CDD" id="cd13131">
    <property type="entry name" value="MATE_NorM_like"/>
    <property type="match status" value="1"/>
</dbReference>
<evidence type="ECO:0000256" key="4">
    <source>
        <dbReference type="ARBA" id="ARBA00022475"/>
    </source>
</evidence>
<name>A0A2Y9AQU6_9RHOB</name>
<feature type="transmembrane region" description="Helical" evidence="10">
    <location>
        <begin position="127"/>
        <end position="145"/>
    </location>
</feature>
<dbReference type="AlphaFoldDB" id="A0A2Y9AQU6"/>
<dbReference type="GO" id="GO:0015297">
    <property type="term" value="F:antiporter activity"/>
    <property type="evidence" value="ECO:0007669"/>
    <property type="project" value="UniProtKB-KW"/>
</dbReference>
<evidence type="ECO:0000256" key="6">
    <source>
        <dbReference type="ARBA" id="ARBA00022989"/>
    </source>
</evidence>
<evidence type="ECO:0000256" key="3">
    <source>
        <dbReference type="ARBA" id="ARBA00022449"/>
    </source>
</evidence>
<evidence type="ECO:0000313" key="14">
    <source>
        <dbReference type="Proteomes" id="UP000251571"/>
    </source>
</evidence>
<dbReference type="GO" id="GO:0006811">
    <property type="term" value="P:monoatomic ion transport"/>
    <property type="evidence" value="ECO:0007669"/>
    <property type="project" value="UniProtKB-KW"/>
</dbReference>
<accession>A0A2Y9AQU6</accession>
<keyword evidence="7" id="KW-0406">Ion transport</keyword>
<dbReference type="InterPro" id="IPR048279">
    <property type="entry name" value="MdtK-like"/>
</dbReference>
<keyword evidence="5 10" id="KW-0812">Transmembrane</keyword>
<evidence type="ECO:0000313" key="13">
    <source>
        <dbReference type="Proteomes" id="UP000245839"/>
    </source>
</evidence>
<sequence>MRLAHDIKRTLFLGLPLVGGQVVQFSIAMTDTLMLGWYSVPALAAGTIGASFLFSILVLGAGFAFAVLPLASEAAGREDATAIRRATRMGLWLSAIYGIATLPVFLLSEPILRALGQQPQVASDARAYLAIVGLSVLPGLVTMVLRSHLSALERTRIVFWATVAGAGLNVFVNWLLIFGNWGFPEMGVAGAAVASVAVNLLMAGVLLVYAVRGPGMAEYALLQNLHRPDWEIFAKVFRIGWPIGLTHLSESGLFAASAVMMGWLGTVPLAAHGVAIQVAGLVFMLHLGLSQTVTVRVGQAWGRSDRPGVIRAAVAATILSGAAVVMATALYFGAGSWIVSLFVAPEDPAAPQILALGAHLLMLAALFQLVDAGQIMALGMLRGLQDTRVPMIYAMVGYWLLGVPASYLLGFPLGLGPDGVWLGLCVGLAAVAGALALRFTRMVSVPEAPVPG</sequence>
<feature type="transmembrane region" description="Helical" evidence="10">
    <location>
        <begin position="352"/>
        <end position="370"/>
    </location>
</feature>
<dbReference type="InterPro" id="IPR050222">
    <property type="entry name" value="MATE_MdtK"/>
</dbReference>
<keyword evidence="2" id="KW-0813">Transport</keyword>
<feature type="transmembrane region" description="Helical" evidence="10">
    <location>
        <begin position="309"/>
        <end position="332"/>
    </location>
</feature>
<evidence type="ECO:0000313" key="11">
    <source>
        <dbReference type="EMBL" id="PWJ18326.1"/>
    </source>
</evidence>
<evidence type="ECO:0000313" key="12">
    <source>
        <dbReference type="EMBL" id="SSA46851.1"/>
    </source>
</evidence>
<feature type="transmembrane region" description="Helical" evidence="10">
    <location>
        <begin position="157"/>
        <end position="177"/>
    </location>
</feature>
<evidence type="ECO:0000256" key="9">
    <source>
        <dbReference type="ARBA" id="ARBA00031636"/>
    </source>
</evidence>
<dbReference type="EMBL" id="UETC01000005">
    <property type="protein sequence ID" value="SSA46851.1"/>
    <property type="molecule type" value="Genomic_DNA"/>
</dbReference>
<organism evidence="12 14">
    <name type="scientific">Jannaschia seohaensis</name>
    <dbReference type="NCBI Taxonomy" id="475081"/>
    <lineage>
        <taxon>Bacteria</taxon>
        <taxon>Pseudomonadati</taxon>
        <taxon>Pseudomonadota</taxon>
        <taxon>Alphaproteobacteria</taxon>
        <taxon>Rhodobacterales</taxon>
        <taxon>Roseobacteraceae</taxon>
        <taxon>Jannaschia</taxon>
    </lineage>
</organism>
<keyword evidence="4" id="KW-1003">Cell membrane</keyword>
<dbReference type="OrthoDB" id="9780160at2"/>
<dbReference type="RefSeq" id="WP_109564786.1">
    <property type="nucleotide sequence ID" value="NZ_QGDJ01000005.1"/>
</dbReference>
<proteinExistence type="predicted"/>
<keyword evidence="13" id="KW-1185">Reference proteome</keyword>
<feature type="transmembrane region" description="Helical" evidence="10">
    <location>
        <begin position="269"/>
        <end position="289"/>
    </location>
</feature>
<dbReference type="NCBIfam" id="TIGR00797">
    <property type="entry name" value="matE"/>
    <property type="match status" value="1"/>
</dbReference>
<feature type="transmembrane region" description="Helical" evidence="10">
    <location>
        <begin position="12"/>
        <end position="30"/>
    </location>
</feature>
<dbReference type="Pfam" id="PF01554">
    <property type="entry name" value="MatE"/>
    <property type="match status" value="2"/>
</dbReference>
<keyword evidence="6 10" id="KW-1133">Transmembrane helix</keyword>